<evidence type="ECO:0000259" key="11">
    <source>
        <dbReference type="Pfam" id="PF04108"/>
    </source>
</evidence>
<keyword evidence="14" id="KW-1185">Reference proteome</keyword>
<dbReference type="Proteomes" id="UP000019375">
    <property type="component" value="Unassembled WGS sequence"/>
</dbReference>
<dbReference type="GO" id="GO:1903599">
    <property type="term" value="P:positive regulation of autophagy of mitochondrion"/>
    <property type="evidence" value="ECO:0007669"/>
    <property type="project" value="UniProtKB-UniRule"/>
</dbReference>
<dbReference type="GO" id="GO:0034045">
    <property type="term" value="C:phagophore assembly site membrane"/>
    <property type="evidence" value="ECO:0007669"/>
    <property type="project" value="UniProtKB-SubCell"/>
</dbReference>
<reference evidence="14" key="1">
    <citation type="journal article" date="2013" name="Genome Announc.">
        <title>Genome sequence of the food spoilage yeast Zygosaccharomyces bailii CLIB 213(T).</title>
        <authorList>
            <person name="Galeote V."/>
            <person name="Bigey F."/>
            <person name="Devillers H."/>
            <person name="Neuveglise C."/>
            <person name="Dequin S."/>
        </authorList>
    </citation>
    <scope>NUCLEOTIDE SEQUENCE [LARGE SCALE GENOMIC DNA]</scope>
    <source>
        <strain evidence="14">CLIB 213 / ATCC 58445 / CBS 680 / CCRC 21525 / NBRC 1098 / NCYC 1416 / NRRL Y-2227</strain>
    </source>
</reference>
<keyword evidence="5 9" id="KW-0926">Vacuole</keyword>
<accession>A0A8J2T7K0</accession>
<dbReference type="GO" id="GO:0034727">
    <property type="term" value="P:piecemeal microautophagy of the nucleus"/>
    <property type="evidence" value="ECO:0007669"/>
    <property type="project" value="TreeGrafter"/>
</dbReference>
<dbReference type="OrthoDB" id="447953at2759"/>
<dbReference type="AlphaFoldDB" id="A0A8J2T7K0"/>
<organism evidence="13 14">
    <name type="scientific">Zygosaccharomyces bailii (strain CLIB 213 / ATCC 58445 / CBS 680 / BCRC 21525 / NBRC 1098 / NCYC 1416 / NRRL Y-2227)</name>
    <dbReference type="NCBI Taxonomy" id="1333698"/>
    <lineage>
        <taxon>Eukaryota</taxon>
        <taxon>Fungi</taxon>
        <taxon>Dikarya</taxon>
        <taxon>Ascomycota</taxon>
        <taxon>Saccharomycotina</taxon>
        <taxon>Saccharomycetes</taxon>
        <taxon>Saccharomycetales</taxon>
        <taxon>Saccharomycetaceae</taxon>
        <taxon>Zygosaccharomyces</taxon>
    </lineage>
</organism>
<feature type="coiled-coil region" evidence="10">
    <location>
        <begin position="765"/>
        <end position="813"/>
    </location>
</feature>
<comment type="subcellular location">
    <subcellularLocation>
        <location evidence="9">Preautophagosomal structure membrane</location>
        <topology evidence="9">Peripheral membrane protein</topology>
    </subcellularLocation>
    <subcellularLocation>
        <location evidence="1 9">Vacuole membrane</location>
        <topology evidence="1 9">Peripheral membrane protein</topology>
    </subcellularLocation>
    <text evidence="9">During pexophagy, accumulates in the vacuolar membrane region, where the peroxisomes contact the vacuole.</text>
</comment>
<feature type="coiled-coil region" evidence="10">
    <location>
        <begin position="645"/>
        <end position="714"/>
    </location>
</feature>
<dbReference type="Pfam" id="PF10377">
    <property type="entry name" value="ATG11"/>
    <property type="match status" value="1"/>
</dbReference>
<dbReference type="InterPro" id="IPR045326">
    <property type="entry name" value="ATG17-like_dom"/>
</dbReference>
<evidence type="ECO:0000256" key="9">
    <source>
        <dbReference type="RuleBase" id="RU367075"/>
    </source>
</evidence>
<feature type="domain" description="Autophagy protein ATG17-like" evidence="11">
    <location>
        <begin position="147"/>
        <end position="475"/>
    </location>
</feature>
<keyword evidence="8 10" id="KW-0175">Coiled coil</keyword>
<proteinExistence type="inferred from homology"/>
<dbReference type="GO" id="GO:0060090">
    <property type="term" value="F:molecular adaptor activity"/>
    <property type="evidence" value="ECO:0007669"/>
    <property type="project" value="TreeGrafter"/>
</dbReference>
<feature type="domain" description="Autophagy-related protein 11 C-terminal" evidence="12">
    <location>
        <begin position="939"/>
        <end position="1100"/>
    </location>
</feature>
<evidence type="ECO:0000256" key="8">
    <source>
        <dbReference type="ARBA" id="ARBA00023054"/>
    </source>
</evidence>
<evidence type="ECO:0000256" key="6">
    <source>
        <dbReference type="ARBA" id="ARBA00022927"/>
    </source>
</evidence>
<dbReference type="GO" id="GO:0005774">
    <property type="term" value="C:vacuolar membrane"/>
    <property type="evidence" value="ECO:0007669"/>
    <property type="project" value="UniProtKB-SubCell"/>
</dbReference>
<dbReference type="EMBL" id="HG316457">
    <property type="protein sequence ID" value="CDF89612.1"/>
    <property type="molecule type" value="Genomic_DNA"/>
</dbReference>
<dbReference type="GO" id="GO:0000045">
    <property type="term" value="P:autophagosome assembly"/>
    <property type="evidence" value="ECO:0007669"/>
    <property type="project" value="UniProtKB-UniRule"/>
</dbReference>
<gene>
    <name evidence="13" type="ORF">BN860_08460g</name>
</gene>
<dbReference type="GO" id="GO:1990316">
    <property type="term" value="C:Atg1/ULK1 kinase complex"/>
    <property type="evidence" value="ECO:0007669"/>
    <property type="project" value="TreeGrafter"/>
</dbReference>
<keyword evidence="6 9" id="KW-0653">Protein transport</keyword>
<dbReference type="InterPro" id="IPR040040">
    <property type="entry name" value="ATG11"/>
</dbReference>
<evidence type="ECO:0000256" key="1">
    <source>
        <dbReference type="ARBA" id="ARBA00004148"/>
    </source>
</evidence>
<dbReference type="PANTHER" id="PTHR13222">
    <property type="entry name" value="RB1-INDUCIBLE COILED-COIL"/>
    <property type="match status" value="1"/>
</dbReference>
<dbReference type="PANTHER" id="PTHR13222:SF1">
    <property type="entry name" value="RB1-INDUCIBLE COILED-COIL PROTEIN 1"/>
    <property type="match status" value="1"/>
</dbReference>
<evidence type="ECO:0000256" key="2">
    <source>
        <dbReference type="ARBA" id="ARBA00009729"/>
    </source>
</evidence>
<evidence type="ECO:0000256" key="4">
    <source>
        <dbReference type="ARBA" id="ARBA00022448"/>
    </source>
</evidence>
<evidence type="ECO:0000256" key="10">
    <source>
        <dbReference type="SAM" id="Coils"/>
    </source>
</evidence>
<evidence type="ECO:0000259" key="12">
    <source>
        <dbReference type="Pfam" id="PF10377"/>
    </source>
</evidence>
<dbReference type="GO" id="GO:0015031">
    <property type="term" value="P:protein transport"/>
    <property type="evidence" value="ECO:0007669"/>
    <property type="project" value="UniProtKB-KW"/>
</dbReference>
<dbReference type="GO" id="GO:0019901">
    <property type="term" value="F:protein kinase binding"/>
    <property type="evidence" value="ECO:0007669"/>
    <property type="project" value="TreeGrafter"/>
</dbReference>
<dbReference type="GO" id="GO:0034517">
    <property type="term" value="P:ribophagy"/>
    <property type="evidence" value="ECO:0007669"/>
    <property type="project" value="TreeGrafter"/>
</dbReference>
<feature type="coiled-coil region" evidence="10">
    <location>
        <begin position="944"/>
        <end position="971"/>
    </location>
</feature>
<evidence type="ECO:0000256" key="7">
    <source>
        <dbReference type="ARBA" id="ARBA00023006"/>
    </source>
</evidence>
<keyword evidence="9" id="KW-0472">Membrane</keyword>
<comment type="similarity">
    <text evidence="2 9">Belongs to the ATG11 family.</text>
</comment>
<dbReference type="Pfam" id="PF04108">
    <property type="entry name" value="ATG17_like"/>
    <property type="match status" value="1"/>
</dbReference>
<comment type="subunit">
    <text evidence="9">Homodimer.</text>
</comment>
<keyword evidence="4 9" id="KW-0813">Transport</keyword>
<evidence type="ECO:0000313" key="13">
    <source>
        <dbReference type="EMBL" id="CDF89612.1"/>
    </source>
</evidence>
<sequence length="1106" mass="127123">MSESARIVNAITGETVATKVSFFTSLEDFKGFVSHRWCIPSDQLLVLLPFGHKLKISTFKECLRNNAVDHYEFYVYDRRLFSAVNNPSGDLTSELQKSKAQDLLSSYVKGSTTGDQSAFLKPINSPLVDTDLKLQDLSYRTITSLLTTNLGWLSALEIDVHYFRSLIQDCISQIIEILQCLSICEQYLNLYCYDVENLYNSNVDFLDQLLQNGLSSNWKPCYENVLGNLEGLEGPLQQYVNEDLLQQNETTLQTLDHQVNTKLKNIKKKLDVNAKFRGLINGEIQTIRSNFTPSGTKDKLDVTMQQRFDELVEETRAKSREILEQDPSEFTETNIEEVKTFLSKIKSEVAAKLFTIAKSLYAQTESLQELKLKLQEKTIVAFGQIAYIQVETLALKKLLLEDCNKDLELYQNYELEFAQIEDLPMIYGLYLIEKYRRESWFLQLLSHCVLLSTDIKQISETEISCRKRWTKNFGNIASIFCRDENDFADMESFDKLFLGGIANLQGSCQEQIQELKKALADTLLIIEVYLERISNLDVPKDVSEVLMQNLSEAKNFRIVSNQTFQKQEYAAPNSNQLNGYKARIKKLETLLHETKISDPGHWPSGILHASHFKPFHNNVSTVSSKITLNNSGNLDPKGNVNVVKVLEMENELKRSKLRLEELQLESKAKEEKLSEAHTKLSDLELERNAFKETMQNLNIELSRLTNQEQEQQKELIKRQAFYQDQLEGIVKENKNLLKELELCKGKYFEQEEVNKKGEQELGKVKDIHNAEKRRLEETSKKLSDDNIMLQKQVERLQQELAELRETQVEKRDEATSPQISEEKDYIALKEFSQTIESEMFEIFTSDVFILENIGLLLLLDDNKQFQIKRVKGLRKAMNQSVLDDSIHVAQSSDISVKSPVYHSIRATHEEIKPLANLERHQLLIEDINKLYAGKLFQIAVIKRFKDIESLAKKLTKENKKKREMLDKIQNEKMTLKNFQVGDLALFLPTRKNNSPMESSASSLNSSFSSVDLSSPPLSEVAPMHTLSKEKSKKNSKQPWAAFTAFDNTTRYFLKDDNEITKGKDWFVGRITSLEQFTADTNGNNSYNLEKNAVWFQISADVISCQD</sequence>
<evidence type="ECO:0000313" key="14">
    <source>
        <dbReference type="Proteomes" id="UP000019375"/>
    </source>
</evidence>
<evidence type="ECO:0000256" key="5">
    <source>
        <dbReference type="ARBA" id="ARBA00022554"/>
    </source>
</evidence>
<comment type="function">
    <text evidence="9">Involved in cytoplasm to vacuole transport (Cvt), pexophagy, mitophagy and nucleophagy. Recruits mitochondria for their selective degradation via autophagy (mitophagy) during starvation. Works as scaffold proteins that recruit ATG proteins to the pre-autophagosome (PAS), the site of vesicle/autophagosome formation. Required for the Cvt vesicles completion.</text>
</comment>
<dbReference type="InterPro" id="IPR019460">
    <property type="entry name" value="Atg11_C"/>
</dbReference>
<keyword evidence="7 9" id="KW-0072">Autophagy</keyword>
<dbReference type="GO" id="GO:0000422">
    <property type="term" value="P:autophagy of mitochondrion"/>
    <property type="evidence" value="ECO:0007669"/>
    <property type="project" value="TreeGrafter"/>
</dbReference>
<protein>
    <recommendedName>
        <fullName evidence="3 9">Autophagy-related protein 11</fullName>
    </recommendedName>
</protein>
<evidence type="ECO:0000256" key="3">
    <source>
        <dbReference type="ARBA" id="ARBA00013804"/>
    </source>
</evidence>
<name>A0A8J2T7K0_ZYGB2</name>
<dbReference type="GO" id="GO:0061709">
    <property type="term" value="P:reticulophagy"/>
    <property type="evidence" value="ECO:0007669"/>
    <property type="project" value="TreeGrafter"/>
</dbReference>